<dbReference type="OrthoDB" id="2434756at2759"/>
<keyword evidence="3" id="KW-1185">Reference proteome</keyword>
<accession>A0A9N9WZG0</accession>
<proteinExistence type="predicted"/>
<dbReference type="GO" id="GO:0005739">
    <property type="term" value="C:mitochondrion"/>
    <property type="evidence" value="ECO:0007669"/>
    <property type="project" value="TreeGrafter"/>
</dbReference>
<dbReference type="Proteomes" id="UP001153620">
    <property type="component" value="Chromosome 3"/>
</dbReference>
<reference evidence="2" key="1">
    <citation type="submission" date="2022-01" db="EMBL/GenBank/DDBJ databases">
        <authorList>
            <person name="King R."/>
        </authorList>
    </citation>
    <scope>NUCLEOTIDE SEQUENCE</scope>
</reference>
<dbReference type="PANTHER" id="PTHR13338:SF4">
    <property type="entry name" value="NADH DEHYDROGENASE [UBIQUINONE] 1 ALPHA SUBCOMPLEX ASSEMBLY FACTOR 4"/>
    <property type="match status" value="1"/>
</dbReference>
<organism evidence="2 3">
    <name type="scientific">Chironomus riparius</name>
    <dbReference type="NCBI Taxonomy" id="315576"/>
    <lineage>
        <taxon>Eukaryota</taxon>
        <taxon>Metazoa</taxon>
        <taxon>Ecdysozoa</taxon>
        <taxon>Arthropoda</taxon>
        <taxon>Hexapoda</taxon>
        <taxon>Insecta</taxon>
        <taxon>Pterygota</taxon>
        <taxon>Neoptera</taxon>
        <taxon>Endopterygota</taxon>
        <taxon>Diptera</taxon>
        <taxon>Nematocera</taxon>
        <taxon>Chironomoidea</taxon>
        <taxon>Chironomidae</taxon>
        <taxon>Chironominae</taxon>
        <taxon>Chironomus</taxon>
    </lineage>
</organism>
<dbReference type="PANTHER" id="PTHR13338">
    <property type="entry name" value="UPF0240 PROTEIN"/>
    <property type="match status" value="1"/>
</dbReference>
<dbReference type="AlphaFoldDB" id="A0A9N9WZG0"/>
<evidence type="ECO:0000313" key="2">
    <source>
        <dbReference type="EMBL" id="CAG9809903.1"/>
    </source>
</evidence>
<sequence length="220" mass="25823">MGKAMSVITSPFKYYNIESRAHKVISQSKPVVAPKFKDTIKDLERVLKDHPEIIEQAGKKDAGLDNRLKQVFVTSSHEIDQKRVINPDRPLPTNKHFAGFFELGYQEPEFLTPGKVTLKQILQFLGDYRLHPDEWTAEKIALEYKLKLEDVKMMLEYYKLFALYVPEKGDEKKRKLLKQQETKNFNQLLKQSTDKITFLPDENQRKPSNKEYPTRSDYKE</sequence>
<evidence type="ECO:0000256" key="1">
    <source>
        <dbReference type="SAM" id="MobiDB-lite"/>
    </source>
</evidence>
<name>A0A9N9WZG0_9DIPT</name>
<evidence type="ECO:0000313" key="3">
    <source>
        <dbReference type="Proteomes" id="UP001153620"/>
    </source>
</evidence>
<feature type="compositionally biased region" description="Basic and acidic residues" evidence="1">
    <location>
        <begin position="202"/>
        <end position="220"/>
    </location>
</feature>
<dbReference type="GO" id="GO:0032981">
    <property type="term" value="P:mitochondrial respiratory chain complex I assembly"/>
    <property type="evidence" value="ECO:0007669"/>
    <property type="project" value="InterPro"/>
</dbReference>
<dbReference type="InterPro" id="IPR009622">
    <property type="entry name" value="NDUFAF4"/>
</dbReference>
<feature type="region of interest" description="Disordered" evidence="1">
    <location>
        <begin position="193"/>
        <end position="220"/>
    </location>
</feature>
<reference evidence="2" key="2">
    <citation type="submission" date="2022-10" db="EMBL/GenBank/DDBJ databases">
        <authorList>
            <consortium name="ENA_rothamsted_submissions"/>
            <consortium name="culmorum"/>
            <person name="King R."/>
        </authorList>
    </citation>
    <scope>NUCLEOTIDE SEQUENCE</scope>
</reference>
<evidence type="ECO:0008006" key="4">
    <source>
        <dbReference type="Google" id="ProtNLM"/>
    </source>
</evidence>
<dbReference type="EMBL" id="OU895879">
    <property type="protein sequence ID" value="CAG9809903.1"/>
    <property type="molecule type" value="Genomic_DNA"/>
</dbReference>
<gene>
    <name evidence="2" type="ORF">CHIRRI_LOCUS12723</name>
</gene>
<protein>
    <recommendedName>
        <fullName evidence="4">Protein NDUFAF4 homolog</fullName>
    </recommendedName>
</protein>
<dbReference type="Pfam" id="PF06784">
    <property type="entry name" value="UPF0240"/>
    <property type="match status" value="1"/>
</dbReference>